<protein>
    <submittedName>
        <fullName evidence="2">Reductase</fullName>
    </submittedName>
</protein>
<name>A0A917TSR0_9ACTN</name>
<evidence type="ECO:0000313" key="3">
    <source>
        <dbReference type="Proteomes" id="UP000608890"/>
    </source>
</evidence>
<dbReference type="Pfam" id="PF01370">
    <property type="entry name" value="Epimerase"/>
    <property type="match status" value="1"/>
</dbReference>
<evidence type="ECO:0000313" key="2">
    <source>
        <dbReference type="EMBL" id="GGM35478.1"/>
    </source>
</evidence>
<comment type="caution">
    <text evidence="2">The sequence shown here is derived from an EMBL/GenBank/DDBJ whole genome shotgun (WGS) entry which is preliminary data.</text>
</comment>
<reference evidence="2" key="2">
    <citation type="submission" date="2020-09" db="EMBL/GenBank/DDBJ databases">
        <authorList>
            <person name="Sun Q."/>
            <person name="Zhou Y."/>
        </authorList>
    </citation>
    <scope>NUCLEOTIDE SEQUENCE</scope>
    <source>
        <strain evidence="2">CGMCC 4.7312</strain>
    </source>
</reference>
<proteinExistence type="predicted"/>
<dbReference type="PANTHER" id="PTHR43245:SF13">
    <property type="entry name" value="UDP-D-APIOSE_UDP-D-XYLOSE SYNTHASE 2"/>
    <property type="match status" value="1"/>
</dbReference>
<feature type="domain" description="NAD-dependent epimerase/dehydratase" evidence="1">
    <location>
        <begin position="87"/>
        <end position="201"/>
    </location>
</feature>
<dbReference type="EMBL" id="BMNB01000007">
    <property type="protein sequence ID" value="GGM35478.1"/>
    <property type="molecule type" value="Genomic_DNA"/>
</dbReference>
<gene>
    <name evidence="2" type="ORF">GCM10011608_20100</name>
</gene>
<dbReference type="RefSeq" id="WP_189042853.1">
    <property type="nucleotide sequence ID" value="NZ_BMNB01000007.1"/>
</dbReference>
<organism evidence="2 3">
    <name type="scientific">Micromonospora sonchi</name>
    <dbReference type="NCBI Taxonomy" id="1763543"/>
    <lineage>
        <taxon>Bacteria</taxon>
        <taxon>Bacillati</taxon>
        <taxon>Actinomycetota</taxon>
        <taxon>Actinomycetes</taxon>
        <taxon>Micromonosporales</taxon>
        <taxon>Micromonosporaceae</taxon>
        <taxon>Micromonospora</taxon>
    </lineage>
</organism>
<dbReference type="Proteomes" id="UP000608890">
    <property type="component" value="Unassembled WGS sequence"/>
</dbReference>
<dbReference type="Gene3D" id="3.40.50.720">
    <property type="entry name" value="NAD(P)-binding Rossmann-like Domain"/>
    <property type="match status" value="1"/>
</dbReference>
<reference evidence="2" key="1">
    <citation type="journal article" date="2014" name="Int. J. Syst. Evol. Microbiol.">
        <title>Complete genome sequence of Corynebacterium casei LMG S-19264T (=DSM 44701T), isolated from a smear-ripened cheese.</title>
        <authorList>
            <consortium name="US DOE Joint Genome Institute (JGI-PGF)"/>
            <person name="Walter F."/>
            <person name="Albersmeier A."/>
            <person name="Kalinowski J."/>
            <person name="Ruckert C."/>
        </authorList>
    </citation>
    <scope>NUCLEOTIDE SEQUENCE</scope>
    <source>
        <strain evidence="2">CGMCC 4.7312</strain>
    </source>
</reference>
<evidence type="ECO:0000259" key="1">
    <source>
        <dbReference type="Pfam" id="PF01370"/>
    </source>
</evidence>
<dbReference type="InterPro" id="IPR001509">
    <property type="entry name" value="Epimerase_deHydtase"/>
</dbReference>
<dbReference type="SUPFAM" id="SSF51735">
    <property type="entry name" value="NAD(P)-binding Rossmann-fold domains"/>
    <property type="match status" value="1"/>
</dbReference>
<keyword evidence="3" id="KW-1185">Reference proteome</keyword>
<accession>A0A917TSR0</accession>
<dbReference type="AlphaFoldDB" id="A0A917TSR0"/>
<dbReference type="PANTHER" id="PTHR43245">
    <property type="entry name" value="BIFUNCTIONAL POLYMYXIN RESISTANCE PROTEIN ARNA"/>
    <property type="match status" value="1"/>
</dbReference>
<dbReference type="InterPro" id="IPR050177">
    <property type="entry name" value="Lipid_A_modif_metabolic_enz"/>
</dbReference>
<sequence>MRLLMLGGTGFVGGATVAEAVHRGWSVTMFNRGRHGTPPPGIRRLVGDRTAHAGLAALADGKWDVVVDTWDGAPRAARAGARALAGRVGRYVYVSTGAVYAPPVPIAVTEQAPVLRADPDAADGDYPMLKAGAERALHAEFGERLLLARAGLILGPGEDIGRLPWWLARVARGGEVLAPGPADLPVQYVDVRDLAAFLLDAGAAGCSGAVNVVSRSGHTTIGELLAACVSATGADARLRWAEPERVLAAGVTPWNDLPIWIPPGHEYRWMQEMDVERAYADGLTCRPVADTVADTWSWLRRVGEVPARAGRPARAPIGLDPTREAALLTAIRAG</sequence>
<dbReference type="InterPro" id="IPR036291">
    <property type="entry name" value="NAD(P)-bd_dom_sf"/>
</dbReference>